<proteinExistence type="predicted"/>
<reference evidence="2 3" key="1">
    <citation type="journal article" date="2009" name="Stand. Genomic Sci.">
        <title>Complete genome sequence of Pirellula staleyi type strain (ATCC 27377).</title>
        <authorList>
            <person name="Clum A."/>
            <person name="Tindall B.J."/>
            <person name="Sikorski J."/>
            <person name="Ivanova N."/>
            <person name="Mavrommatis K."/>
            <person name="Lucas S."/>
            <person name="Glavina del Rio T."/>
            <person name="Nolan M."/>
            <person name="Chen F."/>
            <person name="Tice H."/>
            <person name="Pitluck S."/>
            <person name="Cheng J.F."/>
            <person name="Chertkov O."/>
            <person name="Brettin T."/>
            <person name="Han C."/>
            <person name="Detter J.C."/>
            <person name="Kuske C."/>
            <person name="Bruce D."/>
            <person name="Goodwin L."/>
            <person name="Ovchinikova G."/>
            <person name="Pati A."/>
            <person name="Mikhailova N."/>
            <person name="Chen A."/>
            <person name="Palaniappan K."/>
            <person name="Land M."/>
            <person name="Hauser L."/>
            <person name="Chang Y.J."/>
            <person name="Jeffries C.D."/>
            <person name="Chain P."/>
            <person name="Rohde M."/>
            <person name="Goker M."/>
            <person name="Bristow J."/>
            <person name="Eisen J.A."/>
            <person name="Markowitz V."/>
            <person name="Hugenholtz P."/>
            <person name="Kyrpides N.C."/>
            <person name="Klenk H.P."/>
            <person name="Lapidus A."/>
        </authorList>
    </citation>
    <scope>NUCLEOTIDE SEQUENCE [LARGE SCALE GENOMIC DNA]</scope>
    <source>
        <strain evidence="3">ATCC 27377 / DSM 6068 / ICPB 4128</strain>
    </source>
</reference>
<evidence type="ECO:0000313" key="3">
    <source>
        <dbReference type="Proteomes" id="UP000001887"/>
    </source>
</evidence>
<gene>
    <name evidence="2" type="ordered locus">Psta_1484</name>
</gene>
<name>D2QXH4_PIRSD</name>
<keyword evidence="3" id="KW-1185">Reference proteome</keyword>
<feature type="transmembrane region" description="Helical" evidence="1">
    <location>
        <begin position="120"/>
        <end position="138"/>
    </location>
</feature>
<accession>D2QXH4</accession>
<sequence>MSKPDPVVHEPAVVADQVITATVVEFFPEMNAYRDGALLMVGRWDRQLPQVCLKTGQATHHTFTLRDNFISGSLAMTACLAGGALGYQMAKKIWGEPVSILLPLDAAWLEAAAAKTMPGWITFSIGVIVLLLTLVIAVDEVGAGYFIPAGMFIMIAGIVWVYFGSQIKACPFRVAKLSNQYIWISGVNSAVLARFPSVSQNH</sequence>
<dbReference type="Proteomes" id="UP000001887">
    <property type="component" value="Chromosome"/>
</dbReference>
<dbReference type="EMBL" id="CP001848">
    <property type="protein sequence ID" value="ADB16159.1"/>
    <property type="molecule type" value="Genomic_DNA"/>
</dbReference>
<organism evidence="2 3">
    <name type="scientific">Pirellula staleyi (strain ATCC 27377 / DSM 6068 / ICPB 4128)</name>
    <name type="common">Pirella staleyi</name>
    <dbReference type="NCBI Taxonomy" id="530564"/>
    <lineage>
        <taxon>Bacteria</taxon>
        <taxon>Pseudomonadati</taxon>
        <taxon>Planctomycetota</taxon>
        <taxon>Planctomycetia</taxon>
        <taxon>Pirellulales</taxon>
        <taxon>Pirellulaceae</taxon>
        <taxon>Pirellula</taxon>
    </lineage>
</organism>
<keyword evidence="1" id="KW-1133">Transmembrane helix</keyword>
<feature type="transmembrane region" description="Helical" evidence="1">
    <location>
        <begin position="144"/>
        <end position="163"/>
    </location>
</feature>
<evidence type="ECO:0000256" key="1">
    <source>
        <dbReference type="SAM" id="Phobius"/>
    </source>
</evidence>
<dbReference type="HOGENOM" id="CLU_1353594_0_0_0"/>
<evidence type="ECO:0000313" key="2">
    <source>
        <dbReference type="EMBL" id="ADB16159.1"/>
    </source>
</evidence>
<dbReference type="KEGG" id="psl:Psta_1484"/>
<keyword evidence="1" id="KW-0472">Membrane</keyword>
<keyword evidence="1" id="KW-0812">Transmembrane</keyword>
<dbReference type="AlphaFoldDB" id="D2QXH4"/>
<protein>
    <submittedName>
        <fullName evidence="2">Uncharacterized protein</fullName>
    </submittedName>
</protein>